<dbReference type="PROSITE" id="PS51891">
    <property type="entry name" value="CENP_V_GFA"/>
    <property type="match status" value="1"/>
</dbReference>
<dbReference type="OrthoDB" id="9970124at2759"/>
<dbReference type="PANTHER" id="PTHR33337:SF40">
    <property type="entry name" value="CENP-V_GFA DOMAIN-CONTAINING PROTEIN-RELATED"/>
    <property type="match status" value="1"/>
</dbReference>
<dbReference type="Pfam" id="PF04828">
    <property type="entry name" value="GFA"/>
    <property type="match status" value="1"/>
</dbReference>
<dbReference type="PANTHER" id="PTHR33337">
    <property type="entry name" value="GFA DOMAIN-CONTAINING PROTEIN"/>
    <property type="match status" value="1"/>
</dbReference>
<comment type="similarity">
    <text evidence="1">Belongs to the Gfa family.</text>
</comment>
<keyword evidence="3" id="KW-0862">Zinc</keyword>
<dbReference type="Gene3D" id="3.90.1590.10">
    <property type="entry name" value="glutathione-dependent formaldehyde- activating enzyme (gfa)"/>
    <property type="match status" value="1"/>
</dbReference>
<dbReference type="InterPro" id="IPR006913">
    <property type="entry name" value="CENP-V/GFA"/>
</dbReference>
<evidence type="ECO:0000313" key="7">
    <source>
        <dbReference type="EMBL" id="PLN85466.1"/>
    </source>
</evidence>
<accession>A0A2J5I670</accession>
<protein>
    <submittedName>
        <fullName evidence="7">Mss4-like protein</fullName>
    </submittedName>
</protein>
<evidence type="ECO:0000313" key="8">
    <source>
        <dbReference type="Proteomes" id="UP000235023"/>
    </source>
</evidence>
<reference evidence="8" key="1">
    <citation type="submission" date="2017-12" db="EMBL/GenBank/DDBJ databases">
        <authorList>
            <consortium name="DOE Joint Genome Institute"/>
            <person name="Mondo S.J."/>
            <person name="Kjaerbolling I."/>
            <person name="Vesth T.C."/>
            <person name="Frisvad J.C."/>
            <person name="Nybo J.L."/>
            <person name="Theobald S."/>
            <person name="Kuo A."/>
            <person name="Bowyer P."/>
            <person name="Matsuda Y."/>
            <person name="Lyhne E.K."/>
            <person name="Kogle M.E."/>
            <person name="Clum A."/>
            <person name="Lipzen A."/>
            <person name="Salamov A."/>
            <person name="Ngan C.Y."/>
            <person name="Daum C."/>
            <person name="Chiniquy J."/>
            <person name="Barry K."/>
            <person name="LaButti K."/>
            <person name="Haridas S."/>
            <person name="Simmons B.A."/>
            <person name="Magnuson J.K."/>
            <person name="Mortensen U.H."/>
            <person name="Larsen T.O."/>
            <person name="Grigoriev I.V."/>
            <person name="Baker S.E."/>
            <person name="Andersen M.R."/>
            <person name="Nordberg H.P."/>
            <person name="Cantor M.N."/>
            <person name="Hua S.X."/>
        </authorList>
    </citation>
    <scope>NUCLEOTIDE SEQUENCE [LARGE SCALE GENOMIC DNA]</scope>
    <source>
        <strain evidence="8">IBT 19404</strain>
    </source>
</reference>
<evidence type="ECO:0000256" key="1">
    <source>
        <dbReference type="ARBA" id="ARBA00005495"/>
    </source>
</evidence>
<dbReference type="AlphaFoldDB" id="A0A2J5I670"/>
<organism evidence="7 8">
    <name type="scientific">Aspergillus taichungensis</name>
    <dbReference type="NCBI Taxonomy" id="482145"/>
    <lineage>
        <taxon>Eukaryota</taxon>
        <taxon>Fungi</taxon>
        <taxon>Dikarya</taxon>
        <taxon>Ascomycota</taxon>
        <taxon>Pezizomycotina</taxon>
        <taxon>Eurotiomycetes</taxon>
        <taxon>Eurotiomycetidae</taxon>
        <taxon>Eurotiales</taxon>
        <taxon>Aspergillaceae</taxon>
        <taxon>Aspergillus</taxon>
        <taxon>Aspergillus subgen. Circumdati</taxon>
    </lineage>
</organism>
<name>A0A2J5I670_9EURO</name>
<dbReference type="SUPFAM" id="SSF51316">
    <property type="entry name" value="Mss4-like"/>
    <property type="match status" value="1"/>
</dbReference>
<evidence type="ECO:0000256" key="4">
    <source>
        <dbReference type="ARBA" id="ARBA00023239"/>
    </source>
</evidence>
<dbReference type="InterPro" id="IPR011057">
    <property type="entry name" value="Mss4-like_sf"/>
</dbReference>
<evidence type="ECO:0000256" key="5">
    <source>
        <dbReference type="SAM" id="MobiDB-lite"/>
    </source>
</evidence>
<dbReference type="GO" id="GO:0046872">
    <property type="term" value="F:metal ion binding"/>
    <property type="evidence" value="ECO:0007669"/>
    <property type="project" value="UniProtKB-KW"/>
</dbReference>
<dbReference type="EMBL" id="KZ559504">
    <property type="protein sequence ID" value="PLN85466.1"/>
    <property type="molecule type" value="Genomic_DNA"/>
</dbReference>
<sequence>MMNSRLFTQLKSRPTVFSHHTSWLPRLDTIFLCRTYTHTTTRTKHSISPLASRQLHNMADDAPDGGGPLPNPGVGPGSADKYPKELEWQTRPPYRVVSRDEFGEVKWKGGCHCGRVTYELNREQPLKAKYCHCRGCQIVHGAPFQWAAIFPKSDISFTNGSDGLAFYASDRKTTKYELPTKVSCAYCRTPIMDEGRNMCLLFPGTIHFGDSEEDHQAWKKAFEISCHIFYGQRSLDIPDGKQKWSGMDENSDLVDDYGKEI</sequence>
<keyword evidence="4" id="KW-0456">Lyase</keyword>
<feature type="region of interest" description="Disordered" evidence="5">
    <location>
        <begin position="57"/>
        <end position="83"/>
    </location>
</feature>
<gene>
    <name evidence="7" type="ORF">BDW42DRAFT_160534</name>
</gene>
<keyword evidence="8" id="KW-1185">Reference proteome</keyword>
<dbReference type="GO" id="GO:0016846">
    <property type="term" value="F:carbon-sulfur lyase activity"/>
    <property type="evidence" value="ECO:0007669"/>
    <property type="project" value="InterPro"/>
</dbReference>
<evidence type="ECO:0000256" key="3">
    <source>
        <dbReference type="ARBA" id="ARBA00022833"/>
    </source>
</evidence>
<feature type="domain" description="CENP-V/GFA" evidence="6">
    <location>
        <begin position="107"/>
        <end position="245"/>
    </location>
</feature>
<proteinExistence type="inferred from homology"/>
<keyword evidence="2" id="KW-0479">Metal-binding</keyword>
<evidence type="ECO:0000256" key="2">
    <source>
        <dbReference type="ARBA" id="ARBA00022723"/>
    </source>
</evidence>
<evidence type="ECO:0000259" key="6">
    <source>
        <dbReference type="PROSITE" id="PS51891"/>
    </source>
</evidence>
<dbReference type="Proteomes" id="UP000235023">
    <property type="component" value="Unassembled WGS sequence"/>
</dbReference>